<organism evidence="4 6">
    <name type="scientific">Rotaria socialis</name>
    <dbReference type="NCBI Taxonomy" id="392032"/>
    <lineage>
        <taxon>Eukaryota</taxon>
        <taxon>Metazoa</taxon>
        <taxon>Spiralia</taxon>
        <taxon>Gnathifera</taxon>
        <taxon>Rotifera</taxon>
        <taxon>Eurotatoria</taxon>
        <taxon>Bdelloidea</taxon>
        <taxon>Philodinida</taxon>
        <taxon>Philodinidae</taxon>
        <taxon>Rotaria</taxon>
    </lineage>
</organism>
<dbReference type="InterPro" id="IPR027417">
    <property type="entry name" value="P-loop_NTPase"/>
</dbReference>
<sequence>MLFYFQLQLRLPLFDVSSDDNYACLRPLAYSEPDVVLICFNVDCPTSTANIITQWNPEIRQYCVSCPIVLVACKIDLRADPQTSAVLKAKGQKQLSGEDRNQIAVEIKVNAYMECSAKTRQGVQELLAHAARLSLMQTTNPTSNRMCFTLKKFNFCLSVSLLKMFFYRNESFYSSYMNSTSLNILIVWHFGSTKVHT</sequence>
<dbReference type="PANTHER" id="PTHR24072">
    <property type="entry name" value="RHO FAMILY GTPASE"/>
    <property type="match status" value="1"/>
</dbReference>
<dbReference type="Proteomes" id="UP000663862">
    <property type="component" value="Unassembled WGS sequence"/>
</dbReference>
<proteinExistence type="predicted"/>
<dbReference type="Proteomes" id="UP000663851">
    <property type="component" value="Unassembled WGS sequence"/>
</dbReference>
<dbReference type="GO" id="GO:0007264">
    <property type="term" value="P:small GTPase-mediated signal transduction"/>
    <property type="evidence" value="ECO:0007669"/>
    <property type="project" value="InterPro"/>
</dbReference>
<accession>A0A820Q400</accession>
<dbReference type="EMBL" id="CAJOBQ010001809">
    <property type="protein sequence ID" value="CAF4517525.1"/>
    <property type="molecule type" value="Genomic_DNA"/>
</dbReference>
<reference evidence="4" key="1">
    <citation type="submission" date="2021-02" db="EMBL/GenBank/DDBJ databases">
        <authorList>
            <person name="Nowell W R."/>
        </authorList>
    </citation>
    <scope>NUCLEOTIDE SEQUENCE</scope>
</reference>
<evidence type="ECO:0000313" key="7">
    <source>
        <dbReference type="Proteomes" id="UP000663873"/>
    </source>
</evidence>
<dbReference type="Pfam" id="PF00071">
    <property type="entry name" value="Ras"/>
    <property type="match status" value="1"/>
</dbReference>
<dbReference type="Gene3D" id="3.40.50.300">
    <property type="entry name" value="P-loop containing nucleotide triphosphate hydrolases"/>
    <property type="match status" value="1"/>
</dbReference>
<evidence type="ECO:0000313" key="6">
    <source>
        <dbReference type="Proteomes" id="UP000663851"/>
    </source>
</evidence>
<dbReference type="EMBL" id="CAJOBP010000196">
    <property type="protein sequence ID" value="CAF4138952.1"/>
    <property type="molecule type" value="Genomic_DNA"/>
</dbReference>
<dbReference type="GO" id="GO:0003924">
    <property type="term" value="F:GTPase activity"/>
    <property type="evidence" value="ECO:0007669"/>
    <property type="project" value="InterPro"/>
</dbReference>
<dbReference type="Proteomes" id="UP000663873">
    <property type="component" value="Unassembled WGS sequence"/>
</dbReference>
<gene>
    <name evidence="4" type="ORF">HFQ381_LOCUS20949</name>
    <name evidence="5" type="ORF">TSG867_LOCUS22330</name>
    <name evidence="3" type="ORF">UJA718_LOCUS2768</name>
</gene>
<dbReference type="SUPFAM" id="SSF52540">
    <property type="entry name" value="P-loop containing nucleoside triphosphate hydrolases"/>
    <property type="match status" value="1"/>
</dbReference>
<dbReference type="PROSITE" id="PS51419">
    <property type="entry name" value="RAB"/>
    <property type="match status" value="1"/>
</dbReference>
<dbReference type="GO" id="GO:0005525">
    <property type="term" value="F:GTP binding"/>
    <property type="evidence" value="ECO:0007669"/>
    <property type="project" value="UniProtKB-KW"/>
</dbReference>
<dbReference type="PROSITE" id="PS51420">
    <property type="entry name" value="RHO"/>
    <property type="match status" value="1"/>
</dbReference>
<dbReference type="InterPro" id="IPR003578">
    <property type="entry name" value="Small_GTPase_Rho"/>
</dbReference>
<dbReference type="EMBL" id="CAJOBO010001835">
    <property type="protein sequence ID" value="CAF4412690.1"/>
    <property type="molecule type" value="Genomic_DNA"/>
</dbReference>
<dbReference type="InterPro" id="IPR001806">
    <property type="entry name" value="Small_GTPase"/>
</dbReference>
<evidence type="ECO:0000313" key="3">
    <source>
        <dbReference type="EMBL" id="CAF4138952.1"/>
    </source>
</evidence>
<keyword evidence="1" id="KW-0547">Nucleotide-binding</keyword>
<name>A0A820Q400_9BILA</name>
<keyword evidence="7" id="KW-1185">Reference proteome</keyword>
<dbReference type="SMART" id="SM00174">
    <property type="entry name" value="RHO"/>
    <property type="match status" value="1"/>
</dbReference>
<evidence type="ECO:0000313" key="5">
    <source>
        <dbReference type="EMBL" id="CAF4517525.1"/>
    </source>
</evidence>
<keyword evidence="2" id="KW-0342">GTP-binding</keyword>
<protein>
    <submittedName>
        <fullName evidence="4">Uncharacterized protein</fullName>
    </submittedName>
</protein>
<evidence type="ECO:0000256" key="2">
    <source>
        <dbReference type="ARBA" id="ARBA00023134"/>
    </source>
</evidence>
<evidence type="ECO:0000313" key="4">
    <source>
        <dbReference type="EMBL" id="CAF4412690.1"/>
    </source>
</evidence>
<evidence type="ECO:0000256" key="1">
    <source>
        <dbReference type="ARBA" id="ARBA00022741"/>
    </source>
</evidence>
<dbReference type="AlphaFoldDB" id="A0A820Q400"/>
<comment type="caution">
    <text evidence="4">The sequence shown here is derived from an EMBL/GenBank/DDBJ whole genome shotgun (WGS) entry which is preliminary data.</text>
</comment>